<evidence type="ECO:0000256" key="3">
    <source>
        <dbReference type="ARBA" id="ARBA00022664"/>
    </source>
</evidence>
<evidence type="ECO:0000313" key="7">
    <source>
        <dbReference type="EMBL" id="CAD8356626.1"/>
    </source>
</evidence>
<evidence type="ECO:0000256" key="5">
    <source>
        <dbReference type="ARBA" id="ARBA00023242"/>
    </source>
</evidence>
<gene>
    <name evidence="7" type="ORF">PBAH0796_LOCUS11993</name>
</gene>
<dbReference type="GO" id="GO:0000381">
    <property type="term" value="P:regulation of alternative mRNA splicing, via spliceosome"/>
    <property type="evidence" value="ECO:0007669"/>
    <property type="project" value="InterPro"/>
</dbReference>
<feature type="compositionally biased region" description="Basic and acidic residues" evidence="6">
    <location>
        <begin position="192"/>
        <end position="210"/>
    </location>
</feature>
<dbReference type="PANTHER" id="PTHR15217:SF0">
    <property type="entry name" value="PRE-MRNA-SPLICING REGULATOR WTAP"/>
    <property type="match status" value="1"/>
</dbReference>
<comment type="similarity">
    <text evidence="2">Belongs to the fl(2)d family.</text>
</comment>
<keyword evidence="3" id="KW-0507">mRNA processing</keyword>
<dbReference type="InterPro" id="IPR033757">
    <property type="entry name" value="WTAP"/>
</dbReference>
<organism evidence="7">
    <name type="scientific">Pyrodinium bahamense</name>
    <dbReference type="NCBI Taxonomy" id="73915"/>
    <lineage>
        <taxon>Eukaryota</taxon>
        <taxon>Sar</taxon>
        <taxon>Alveolata</taxon>
        <taxon>Dinophyceae</taxon>
        <taxon>Gonyaulacales</taxon>
        <taxon>Pyrocystaceae</taxon>
        <taxon>Pyrodinium</taxon>
    </lineage>
</organism>
<dbReference type="GO" id="GO:0006397">
    <property type="term" value="P:mRNA processing"/>
    <property type="evidence" value="ECO:0007669"/>
    <property type="project" value="UniProtKB-KW"/>
</dbReference>
<accession>A0A7S0FG30</accession>
<name>A0A7S0FG30_9DINO</name>
<reference evidence="7" key="1">
    <citation type="submission" date="2021-01" db="EMBL/GenBank/DDBJ databases">
        <authorList>
            <person name="Corre E."/>
            <person name="Pelletier E."/>
            <person name="Niang G."/>
            <person name="Scheremetjew M."/>
            <person name="Finn R."/>
            <person name="Kale V."/>
            <person name="Holt S."/>
            <person name="Cochrane G."/>
            <person name="Meng A."/>
            <person name="Brown T."/>
            <person name="Cohen L."/>
        </authorList>
    </citation>
    <scope>NUCLEOTIDE SEQUENCE</scope>
    <source>
        <strain evidence="7">Pbaha01</strain>
    </source>
</reference>
<keyword evidence="4" id="KW-0508">mRNA splicing</keyword>
<evidence type="ECO:0000256" key="6">
    <source>
        <dbReference type="SAM" id="MobiDB-lite"/>
    </source>
</evidence>
<feature type="region of interest" description="Disordered" evidence="6">
    <location>
        <begin position="333"/>
        <end position="394"/>
    </location>
</feature>
<dbReference type="GO" id="GO:0016556">
    <property type="term" value="P:mRNA modification"/>
    <property type="evidence" value="ECO:0007669"/>
    <property type="project" value="InterPro"/>
</dbReference>
<evidence type="ECO:0000256" key="2">
    <source>
        <dbReference type="ARBA" id="ARBA00010313"/>
    </source>
</evidence>
<evidence type="ECO:0000256" key="1">
    <source>
        <dbReference type="ARBA" id="ARBA00004123"/>
    </source>
</evidence>
<dbReference type="PANTHER" id="PTHR15217">
    <property type="entry name" value="WILMS' TUMOR 1-ASSOCIATING PROTEIN"/>
    <property type="match status" value="1"/>
</dbReference>
<dbReference type="Pfam" id="PF17098">
    <property type="entry name" value="Wtap"/>
    <property type="match status" value="1"/>
</dbReference>
<feature type="region of interest" description="Disordered" evidence="6">
    <location>
        <begin position="192"/>
        <end position="212"/>
    </location>
</feature>
<feature type="compositionally biased region" description="Basic and acidic residues" evidence="6">
    <location>
        <begin position="344"/>
        <end position="355"/>
    </location>
</feature>
<protein>
    <submittedName>
        <fullName evidence="7">Uncharacterized protein</fullName>
    </submittedName>
</protein>
<evidence type="ECO:0000256" key="4">
    <source>
        <dbReference type="ARBA" id="ARBA00023187"/>
    </source>
</evidence>
<proteinExistence type="inferred from homology"/>
<sequence length="394" mass="41032">MSSSAADGELQRKIEEYKAREHIYLAGLIGQEAGMSHLRRMASDVLGAYGDISRAAVRGSLVDPTQNMEVLLLRQKALEKDQQISQLREELEANRFDQRVPSGQALMRKCKALLTENRELGDEIREERLAELSAAVQAEQRQNAHLFQKCREAIEFCTELSQENEKLQGTIAKVAGRLREARNELDGLRKERAEAKAKRKKEREQQKKAAEAAAAAQAVAGAAQPVPTEAAPAAPVATTASLGQPSVFEAGPAAAVVVASTAEAAAAESAAAPAVAAVRVPSAALPAVAQPGVAVPPGAIAGSPAPVLAAPTAGPTNAAADAVIGALPVGVEPVEKDKKKKRKSDAGEEGQVKDKKEKKRRKAEKAAAAAAAVEHGNGSGGAVHTLTPGGAPPS</sequence>
<dbReference type="GO" id="GO:0008380">
    <property type="term" value="P:RNA splicing"/>
    <property type="evidence" value="ECO:0007669"/>
    <property type="project" value="UniProtKB-KW"/>
</dbReference>
<dbReference type="GO" id="GO:0005634">
    <property type="term" value="C:nucleus"/>
    <property type="evidence" value="ECO:0007669"/>
    <property type="project" value="UniProtKB-SubCell"/>
</dbReference>
<dbReference type="EMBL" id="HBEG01019774">
    <property type="protein sequence ID" value="CAD8356626.1"/>
    <property type="molecule type" value="Transcribed_RNA"/>
</dbReference>
<comment type="subcellular location">
    <subcellularLocation>
        <location evidence="1">Nucleus</location>
    </subcellularLocation>
</comment>
<dbReference type="AlphaFoldDB" id="A0A7S0FG30"/>
<keyword evidence="5" id="KW-0539">Nucleus</keyword>